<keyword evidence="4 9" id="KW-0812">Transmembrane</keyword>
<keyword evidence="11" id="KW-1185">Reference proteome</keyword>
<keyword evidence="5" id="KW-0746">Sphingolipid metabolism</keyword>
<feature type="transmembrane region" description="Helical" evidence="9">
    <location>
        <begin position="78"/>
        <end position="102"/>
    </location>
</feature>
<accession>A0ABM0MI16</accession>
<sequence length="279" mass="31022">MMSTEVDMNPVLNGGTTQANGQDAKYKTVFGGRKMTLFCCHVYFAACMYLSSLCAIVANDWIPNPEIHPPLDDVLFRAIPPLESGSTIANIALVASAVINIAMIAKQKYILRFVILQRFLYTLPTMFLMRAFTMTVTSLPMPETAIPCMPKTDGTIMSRLSLAVMQSVSMGITTDKGIVCGDLIFSGHTSTFIYLSYFATKYSPSTWRSIPVVCWCLTVIGSVCLILTRGHYTVDVVLSVYLAFFTLTVHDVMVEHPHLLDRYSIMCLAFPLMYFVEAH</sequence>
<evidence type="ECO:0000256" key="1">
    <source>
        <dbReference type="ARBA" id="ARBA00004141"/>
    </source>
</evidence>
<evidence type="ECO:0000313" key="12">
    <source>
        <dbReference type="RefSeq" id="XP_006819657.1"/>
    </source>
</evidence>
<evidence type="ECO:0000256" key="7">
    <source>
        <dbReference type="ARBA" id="ARBA00023098"/>
    </source>
</evidence>
<comment type="subcellular location">
    <subcellularLocation>
        <location evidence="1">Membrane</location>
        <topology evidence="1">Multi-pass membrane protein</topology>
    </subcellularLocation>
</comment>
<dbReference type="InterPro" id="IPR045221">
    <property type="entry name" value="Sphingomyelin_synth-like"/>
</dbReference>
<name>A0ABM0MI16_SACKO</name>
<protein>
    <submittedName>
        <fullName evidence="12">Phosphatidylcholine:ceramide cholinephosphotransferase 2-like</fullName>
    </submittedName>
</protein>
<evidence type="ECO:0000259" key="10">
    <source>
        <dbReference type="Pfam" id="PF14360"/>
    </source>
</evidence>
<evidence type="ECO:0000256" key="9">
    <source>
        <dbReference type="SAM" id="Phobius"/>
    </source>
</evidence>
<evidence type="ECO:0000256" key="3">
    <source>
        <dbReference type="ARBA" id="ARBA00022679"/>
    </source>
</evidence>
<evidence type="ECO:0000256" key="5">
    <source>
        <dbReference type="ARBA" id="ARBA00022919"/>
    </source>
</evidence>
<dbReference type="PANTHER" id="PTHR21290:SF25">
    <property type="entry name" value="SPHINGOMYELIN SYNTHASE-RELATED PROTEIN 1"/>
    <property type="match status" value="1"/>
</dbReference>
<keyword evidence="8 9" id="KW-0472">Membrane</keyword>
<evidence type="ECO:0000313" key="11">
    <source>
        <dbReference type="Proteomes" id="UP000694865"/>
    </source>
</evidence>
<feature type="domain" description="Sphingomyelin synthase-like" evidence="10">
    <location>
        <begin position="180"/>
        <end position="247"/>
    </location>
</feature>
<dbReference type="Pfam" id="PF14360">
    <property type="entry name" value="PAP2_C"/>
    <property type="match status" value="1"/>
</dbReference>
<dbReference type="InterPro" id="IPR025749">
    <property type="entry name" value="Sphingomyelin_synth-like_dom"/>
</dbReference>
<dbReference type="Proteomes" id="UP000694865">
    <property type="component" value="Unplaced"/>
</dbReference>
<proteinExistence type="inferred from homology"/>
<feature type="transmembrane region" description="Helical" evidence="9">
    <location>
        <begin position="109"/>
        <end position="132"/>
    </location>
</feature>
<dbReference type="GeneID" id="102808970"/>
<feature type="transmembrane region" description="Helical" evidence="9">
    <location>
        <begin position="207"/>
        <end position="227"/>
    </location>
</feature>
<evidence type="ECO:0000256" key="8">
    <source>
        <dbReference type="ARBA" id="ARBA00023136"/>
    </source>
</evidence>
<evidence type="ECO:0000256" key="2">
    <source>
        <dbReference type="ARBA" id="ARBA00005441"/>
    </source>
</evidence>
<keyword evidence="6 9" id="KW-1133">Transmembrane helix</keyword>
<evidence type="ECO:0000256" key="4">
    <source>
        <dbReference type="ARBA" id="ARBA00022692"/>
    </source>
</evidence>
<organism evidence="11 12">
    <name type="scientific">Saccoglossus kowalevskii</name>
    <name type="common">Acorn worm</name>
    <dbReference type="NCBI Taxonomy" id="10224"/>
    <lineage>
        <taxon>Eukaryota</taxon>
        <taxon>Metazoa</taxon>
        <taxon>Hemichordata</taxon>
        <taxon>Enteropneusta</taxon>
        <taxon>Harrimaniidae</taxon>
        <taxon>Saccoglossus</taxon>
    </lineage>
</organism>
<keyword evidence="3" id="KW-0808">Transferase</keyword>
<dbReference type="RefSeq" id="XP_006819657.1">
    <property type="nucleotide sequence ID" value="XM_006819594.1"/>
</dbReference>
<gene>
    <name evidence="12" type="primary">LOC102808970</name>
</gene>
<reference evidence="12" key="1">
    <citation type="submission" date="2025-08" db="UniProtKB">
        <authorList>
            <consortium name="RefSeq"/>
        </authorList>
    </citation>
    <scope>IDENTIFICATION</scope>
    <source>
        <tissue evidence="12">Testes</tissue>
    </source>
</reference>
<keyword evidence="7" id="KW-0443">Lipid metabolism</keyword>
<comment type="similarity">
    <text evidence="2">Belongs to the sphingomyelin synthase family.</text>
</comment>
<dbReference type="PANTHER" id="PTHR21290">
    <property type="entry name" value="SPHINGOMYELIN SYNTHETASE"/>
    <property type="match status" value="1"/>
</dbReference>
<feature type="transmembrane region" description="Helical" evidence="9">
    <location>
        <begin position="234"/>
        <end position="253"/>
    </location>
</feature>
<feature type="transmembrane region" description="Helical" evidence="9">
    <location>
        <begin position="35"/>
        <end position="58"/>
    </location>
</feature>
<evidence type="ECO:0000256" key="6">
    <source>
        <dbReference type="ARBA" id="ARBA00022989"/>
    </source>
</evidence>